<dbReference type="GO" id="GO:0070402">
    <property type="term" value="F:NADPH binding"/>
    <property type="evidence" value="ECO:0007669"/>
    <property type="project" value="TreeGrafter"/>
</dbReference>
<dbReference type="Gene3D" id="3.90.180.10">
    <property type="entry name" value="Medium-chain alcohol dehydrogenases, catalytic domain"/>
    <property type="match status" value="1"/>
</dbReference>
<dbReference type="InterPro" id="IPR011032">
    <property type="entry name" value="GroES-like_sf"/>
</dbReference>
<feature type="domain" description="Enoyl reductase (ER)" evidence="3">
    <location>
        <begin position="10"/>
        <end position="309"/>
    </location>
</feature>
<evidence type="ECO:0000256" key="2">
    <source>
        <dbReference type="ARBA" id="ARBA00023002"/>
    </source>
</evidence>
<evidence type="ECO:0000313" key="5">
    <source>
        <dbReference type="Proteomes" id="UP000567795"/>
    </source>
</evidence>
<dbReference type="RefSeq" id="WP_179812692.1">
    <property type="nucleotide sequence ID" value="NZ_JACBZD010000001.1"/>
</dbReference>
<dbReference type="PANTHER" id="PTHR48106">
    <property type="entry name" value="QUINONE OXIDOREDUCTASE PIG3-RELATED"/>
    <property type="match status" value="1"/>
</dbReference>
<dbReference type="SUPFAM" id="SSF50129">
    <property type="entry name" value="GroES-like"/>
    <property type="match status" value="1"/>
</dbReference>
<keyword evidence="1" id="KW-0521">NADP</keyword>
<dbReference type="Gene3D" id="3.40.50.720">
    <property type="entry name" value="NAD(P)-binding Rossmann-like Domain"/>
    <property type="match status" value="1"/>
</dbReference>
<dbReference type="AlphaFoldDB" id="A0A852ZZX0"/>
<dbReference type="SMART" id="SM00829">
    <property type="entry name" value="PKS_ER"/>
    <property type="match status" value="1"/>
</dbReference>
<protein>
    <submittedName>
        <fullName evidence="4">NADPH:quinone reductase-like Zn-dependent oxidoreductase</fullName>
    </submittedName>
</protein>
<organism evidence="4 5">
    <name type="scientific">Allostreptomyces psammosilenae</name>
    <dbReference type="NCBI Taxonomy" id="1892865"/>
    <lineage>
        <taxon>Bacteria</taxon>
        <taxon>Bacillati</taxon>
        <taxon>Actinomycetota</taxon>
        <taxon>Actinomycetes</taxon>
        <taxon>Kitasatosporales</taxon>
        <taxon>Streptomycetaceae</taxon>
        <taxon>Allostreptomyces</taxon>
    </lineage>
</organism>
<sequence>MRAVAMSRFGGPEVLEVADLPVREPGPGQVRIRVAAAAVNPTDALFRAGAHAQALSAFPPPYVPGMDAAGVVDAVGPDTDWEVGDRVMAIVVPAPPEGGAQQEQVVVPADSVARVPDGVTLEEAATLPMNGLTARLALDLLDLPSGGTLAVTGAAGAVGGYAVALAAHAGLRVIADAKESDEELVRGFGASVVVPRGPEVAGAIRAAAPDGVDGLIDAALLGEAVLPAVRDGGGVAHVRPTPLEPVRDLRFHRVMVAEYARNRAALEELARLAADKVLALRVAETFPPERAADAHRALEAGGVRGRLLIVF</sequence>
<dbReference type="InterPro" id="IPR020843">
    <property type="entry name" value="ER"/>
</dbReference>
<dbReference type="Pfam" id="PF13602">
    <property type="entry name" value="ADH_zinc_N_2"/>
    <property type="match status" value="1"/>
</dbReference>
<dbReference type="Proteomes" id="UP000567795">
    <property type="component" value="Unassembled WGS sequence"/>
</dbReference>
<dbReference type="Pfam" id="PF08240">
    <property type="entry name" value="ADH_N"/>
    <property type="match status" value="1"/>
</dbReference>
<evidence type="ECO:0000259" key="3">
    <source>
        <dbReference type="SMART" id="SM00829"/>
    </source>
</evidence>
<dbReference type="EMBL" id="JACBZD010000001">
    <property type="protein sequence ID" value="NYI03678.1"/>
    <property type="molecule type" value="Genomic_DNA"/>
</dbReference>
<accession>A0A852ZZX0</accession>
<evidence type="ECO:0000313" key="4">
    <source>
        <dbReference type="EMBL" id="NYI03678.1"/>
    </source>
</evidence>
<keyword evidence="5" id="KW-1185">Reference proteome</keyword>
<comment type="caution">
    <text evidence="4">The sequence shown here is derived from an EMBL/GenBank/DDBJ whole genome shotgun (WGS) entry which is preliminary data.</text>
</comment>
<proteinExistence type="predicted"/>
<name>A0A852ZZX0_9ACTN</name>
<gene>
    <name evidence="4" type="ORF">FHU37_000621</name>
</gene>
<reference evidence="4 5" key="1">
    <citation type="submission" date="2020-07" db="EMBL/GenBank/DDBJ databases">
        <title>Sequencing the genomes of 1000 actinobacteria strains.</title>
        <authorList>
            <person name="Klenk H.-P."/>
        </authorList>
    </citation>
    <scope>NUCLEOTIDE SEQUENCE [LARGE SCALE GENOMIC DNA]</scope>
    <source>
        <strain evidence="4 5">DSM 42178</strain>
    </source>
</reference>
<dbReference type="InterPro" id="IPR013154">
    <property type="entry name" value="ADH-like_N"/>
</dbReference>
<dbReference type="CDD" id="cd05289">
    <property type="entry name" value="MDR_like_2"/>
    <property type="match status" value="1"/>
</dbReference>
<dbReference type="GO" id="GO:0016651">
    <property type="term" value="F:oxidoreductase activity, acting on NAD(P)H"/>
    <property type="evidence" value="ECO:0007669"/>
    <property type="project" value="TreeGrafter"/>
</dbReference>
<dbReference type="SUPFAM" id="SSF51735">
    <property type="entry name" value="NAD(P)-binding Rossmann-fold domains"/>
    <property type="match status" value="1"/>
</dbReference>
<dbReference type="InterPro" id="IPR036291">
    <property type="entry name" value="NAD(P)-bd_dom_sf"/>
</dbReference>
<dbReference type="PANTHER" id="PTHR48106:SF18">
    <property type="entry name" value="QUINONE OXIDOREDUCTASE PIG3"/>
    <property type="match status" value="1"/>
</dbReference>
<keyword evidence="2" id="KW-0560">Oxidoreductase</keyword>
<evidence type="ECO:0000256" key="1">
    <source>
        <dbReference type="ARBA" id="ARBA00022857"/>
    </source>
</evidence>